<proteinExistence type="predicted"/>
<name>E4XCV0_OIKDI</name>
<dbReference type="OrthoDB" id="2160613at2759"/>
<dbReference type="Gene3D" id="3.80.10.10">
    <property type="entry name" value="Ribonuclease Inhibitor"/>
    <property type="match status" value="1"/>
</dbReference>
<evidence type="ECO:0000313" key="5">
    <source>
        <dbReference type="Proteomes" id="UP000001307"/>
    </source>
</evidence>
<evidence type="ECO:0000256" key="3">
    <source>
        <dbReference type="SAM" id="MobiDB-lite"/>
    </source>
</evidence>
<gene>
    <name evidence="4" type="ORF">GSOID_T00007981001</name>
</gene>
<keyword evidence="5" id="KW-1185">Reference proteome</keyword>
<dbReference type="PANTHER" id="PTHR24366:SF153">
    <property type="entry name" value="ELRR (EXTRACELLULAR LEUCINE-RICH REPEAT) ONLY"/>
    <property type="match status" value="1"/>
</dbReference>
<sequence>MWRNHVITLNKAADILNEPKMFTPVESQKTMLLRKSGISVASPRADLPILGLGHRAEDDASENGNTRTRALETQNTIVMKKIDESLLAEFKVNLRRIRPVKCAQDVSIDLPKTGNKRLMIERIKHATFKNSNPFESVTSFNSPNLKVLKLSSSLLKSCNIDLPNLRHLDLSKNRLRSHLFIKAPRLRILNISENKFARLLFTPLPHLSVLDASSNQLIGVQNISEIAPRLMFLNLAENFIDKVPANLSSLLHLDMTNNSLCNLDELSSPFIASLRVQFNNLKESDVLKALPFLTKDNFVWADSPKELLALNVKTKEDMHADFDHGRLRKVVMQFDWTKITEESLSLVDKTYWEIWHMRQYILQSNKHQDPLPVIESYLKSIILKRRKLAKERRAVEVISAWWAAANVRLKIRRARKQIRATNNAEYKLEEFDVDSFYESLNVEHELKDMEQDLPADVATPRKSEHLKTRNHNDARTRLPVSEFSQKKPLLTYYDVEGNTHSVMNAYDSLVDEEKIRSQAQELFAWKQMGDAPNIYAESFKSSKVSGPLPSIPETISPKISKKEEKILNIMQSWNVGRETAERMYLSNSRMKGKKTRKKESQKSSLSATNSVSYIQESNSVTSLASARSRDRTWVKPKYQSDSQRIVVNNWVQKIDEGMSVTPEPHDSVPYRVKSIEKSNSDHFSFAKNQLSPFSLRSSTPPLPPLKKKASHVPAWH</sequence>
<dbReference type="InParanoid" id="E4XCV0"/>
<dbReference type="InterPro" id="IPR032675">
    <property type="entry name" value="LRR_dom_sf"/>
</dbReference>
<reference evidence="4" key="1">
    <citation type="journal article" date="2010" name="Science">
        <title>Plasticity of animal genome architecture unmasked by rapid evolution of a pelagic tunicate.</title>
        <authorList>
            <person name="Denoeud F."/>
            <person name="Henriet S."/>
            <person name="Mungpakdee S."/>
            <person name="Aury J.M."/>
            <person name="Da Silva C."/>
            <person name="Brinkmann H."/>
            <person name="Mikhaleva J."/>
            <person name="Olsen L.C."/>
            <person name="Jubin C."/>
            <person name="Canestro C."/>
            <person name="Bouquet J.M."/>
            <person name="Danks G."/>
            <person name="Poulain J."/>
            <person name="Campsteijn C."/>
            <person name="Adamski M."/>
            <person name="Cross I."/>
            <person name="Yadetie F."/>
            <person name="Muffato M."/>
            <person name="Louis A."/>
            <person name="Butcher S."/>
            <person name="Tsagkogeorga G."/>
            <person name="Konrad A."/>
            <person name="Singh S."/>
            <person name="Jensen M.F."/>
            <person name="Cong E.H."/>
            <person name="Eikeseth-Otteraa H."/>
            <person name="Noel B."/>
            <person name="Anthouard V."/>
            <person name="Porcel B.M."/>
            <person name="Kachouri-Lafond R."/>
            <person name="Nishino A."/>
            <person name="Ugolini M."/>
            <person name="Chourrout P."/>
            <person name="Nishida H."/>
            <person name="Aasland R."/>
            <person name="Huzurbazar S."/>
            <person name="Westhof E."/>
            <person name="Delsuc F."/>
            <person name="Lehrach H."/>
            <person name="Reinhardt R."/>
            <person name="Weissenbach J."/>
            <person name="Roy S.W."/>
            <person name="Artiguenave F."/>
            <person name="Postlethwait J.H."/>
            <person name="Manak J.R."/>
            <person name="Thompson E.M."/>
            <person name="Jaillon O."/>
            <person name="Du Pasquier L."/>
            <person name="Boudinot P."/>
            <person name="Liberles D.A."/>
            <person name="Volff J.N."/>
            <person name="Philippe H."/>
            <person name="Lenhard B."/>
            <person name="Roest Crollius H."/>
            <person name="Wincker P."/>
            <person name="Chourrout D."/>
        </authorList>
    </citation>
    <scope>NUCLEOTIDE SEQUENCE [LARGE SCALE GENOMIC DNA]</scope>
</reference>
<evidence type="ECO:0000256" key="2">
    <source>
        <dbReference type="ARBA" id="ARBA00022737"/>
    </source>
</evidence>
<evidence type="ECO:0000256" key="1">
    <source>
        <dbReference type="ARBA" id="ARBA00022614"/>
    </source>
</evidence>
<feature type="compositionally biased region" description="Low complexity" evidence="3">
    <location>
        <begin position="690"/>
        <end position="699"/>
    </location>
</feature>
<dbReference type="SUPFAM" id="SSF52058">
    <property type="entry name" value="L domain-like"/>
    <property type="match status" value="1"/>
</dbReference>
<dbReference type="AlphaFoldDB" id="E4XCV0"/>
<dbReference type="PANTHER" id="PTHR24366">
    <property type="entry name" value="IG(IMMUNOGLOBULIN) AND LRR(LEUCINE RICH REPEAT) DOMAINS"/>
    <property type="match status" value="1"/>
</dbReference>
<keyword evidence="2" id="KW-0677">Repeat</keyword>
<protein>
    <submittedName>
        <fullName evidence="4">Uncharacterized protein</fullName>
    </submittedName>
</protein>
<keyword evidence="1" id="KW-0433">Leucine-rich repeat</keyword>
<evidence type="ECO:0000313" key="4">
    <source>
        <dbReference type="EMBL" id="CBY09425.1"/>
    </source>
</evidence>
<dbReference type="EMBL" id="FN653037">
    <property type="protein sequence ID" value="CBY09425.1"/>
    <property type="molecule type" value="Genomic_DNA"/>
</dbReference>
<feature type="region of interest" description="Disordered" evidence="3">
    <location>
        <begin position="586"/>
        <end position="608"/>
    </location>
</feature>
<feature type="compositionally biased region" description="Basic residues" evidence="3">
    <location>
        <begin position="590"/>
        <end position="599"/>
    </location>
</feature>
<dbReference type="Proteomes" id="UP000001307">
    <property type="component" value="Unassembled WGS sequence"/>
</dbReference>
<accession>E4XCV0</accession>
<organism evidence="4">
    <name type="scientific">Oikopleura dioica</name>
    <name type="common">Tunicate</name>
    <dbReference type="NCBI Taxonomy" id="34765"/>
    <lineage>
        <taxon>Eukaryota</taxon>
        <taxon>Metazoa</taxon>
        <taxon>Chordata</taxon>
        <taxon>Tunicata</taxon>
        <taxon>Appendicularia</taxon>
        <taxon>Copelata</taxon>
        <taxon>Oikopleuridae</taxon>
        <taxon>Oikopleura</taxon>
    </lineage>
</organism>
<feature type="region of interest" description="Disordered" evidence="3">
    <location>
        <begin position="690"/>
        <end position="716"/>
    </location>
</feature>